<reference evidence="2" key="1">
    <citation type="submission" date="2021-02" db="EMBL/GenBank/DDBJ databases">
        <title>Natronoglycomyces albus gen. nov., sp. nov, a haloalkaliphilic actinobacterium from a soda solonchak soil.</title>
        <authorList>
            <person name="Sorokin D.Y."/>
            <person name="Khijniak T.V."/>
            <person name="Zakharycheva A.P."/>
            <person name="Boueva O.V."/>
            <person name="Ariskina E.V."/>
            <person name="Hahnke R.L."/>
            <person name="Bunk B."/>
            <person name="Sproer C."/>
            <person name="Schumann P."/>
            <person name="Evtushenko L.I."/>
            <person name="Kublanov I.V."/>
        </authorList>
    </citation>
    <scope>NUCLEOTIDE SEQUENCE</scope>
    <source>
        <strain evidence="2">DSM 106290</strain>
    </source>
</reference>
<accession>A0A895XKL5</accession>
<evidence type="ECO:0000313" key="2">
    <source>
        <dbReference type="EMBL" id="QSB05597.1"/>
    </source>
</evidence>
<evidence type="ECO:0000256" key="1">
    <source>
        <dbReference type="SAM" id="MobiDB-lite"/>
    </source>
</evidence>
<feature type="compositionally biased region" description="Basic and acidic residues" evidence="1">
    <location>
        <begin position="1"/>
        <end position="12"/>
    </location>
</feature>
<dbReference type="RefSeq" id="WP_213171607.1">
    <property type="nucleotide sequence ID" value="NZ_CP070496.1"/>
</dbReference>
<dbReference type="EMBL" id="CP070496">
    <property type="protein sequence ID" value="QSB05597.1"/>
    <property type="molecule type" value="Genomic_DNA"/>
</dbReference>
<protein>
    <submittedName>
        <fullName evidence="2">Uncharacterized protein</fullName>
    </submittedName>
</protein>
<organism evidence="2 3">
    <name type="scientific">Natronoglycomyces albus</name>
    <dbReference type="NCBI Taxonomy" id="2811108"/>
    <lineage>
        <taxon>Bacteria</taxon>
        <taxon>Bacillati</taxon>
        <taxon>Actinomycetota</taxon>
        <taxon>Actinomycetes</taxon>
        <taxon>Glycomycetales</taxon>
        <taxon>Glycomycetaceae</taxon>
        <taxon>Natronoglycomyces</taxon>
    </lineage>
</organism>
<gene>
    <name evidence="2" type="ORF">JQS30_01310</name>
</gene>
<evidence type="ECO:0000313" key="3">
    <source>
        <dbReference type="Proteomes" id="UP000662939"/>
    </source>
</evidence>
<dbReference type="KEGG" id="nav:JQS30_01310"/>
<name>A0A895XKL5_9ACTN</name>
<dbReference type="AlphaFoldDB" id="A0A895XKL5"/>
<sequence length="121" mass="13543">MGQSEEARRRLDSQLTLGNGFEPDEREEIIEEFVPLGKKLAAFDADAVSLTVSVTSRETPDQEVTLQCTIYGEDERTVTGTSAKNDLVEALVESRRRVTQQLRESEVEQTVSPLRRLFGGK</sequence>
<feature type="region of interest" description="Disordered" evidence="1">
    <location>
        <begin position="1"/>
        <end position="20"/>
    </location>
</feature>
<keyword evidence="3" id="KW-1185">Reference proteome</keyword>
<dbReference type="Proteomes" id="UP000662939">
    <property type="component" value="Chromosome"/>
</dbReference>
<proteinExistence type="predicted"/>